<dbReference type="PANTHER" id="PTHR34195">
    <property type="entry name" value="PHOTOSYSTEM I REACTION CENTER SUBUNIT V, CHLOROPLASTIC-RELATED"/>
    <property type="match status" value="1"/>
</dbReference>
<keyword evidence="12" id="KW-1185">Reference proteome</keyword>
<evidence type="ECO:0000256" key="5">
    <source>
        <dbReference type="ARBA" id="ARBA00022531"/>
    </source>
</evidence>
<evidence type="ECO:0000256" key="3">
    <source>
        <dbReference type="ARBA" id="ARBA00006458"/>
    </source>
</evidence>
<dbReference type="PANTHER" id="PTHR34195:SF1">
    <property type="entry name" value="PHOTOSYSTEM I REACTION CENTER SUBUNIT V, CHLOROPLASTIC"/>
    <property type="match status" value="1"/>
</dbReference>
<keyword evidence="5" id="KW-0602">Photosynthesis</keyword>
<evidence type="ECO:0000256" key="2">
    <source>
        <dbReference type="ARBA" id="ARBA00004229"/>
    </source>
</evidence>
<accession>A0AAX4P579</accession>
<dbReference type="AlphaFoldDB" id="A0AAX4P579"/>
<dbReference type="GO" id="GO:0009522">
    <property type="term" value="C:photosystem I"/>
    <property type="evidence" value="ECO:0007669"/>
    <property type="project" value="UniProtKB-KW"/>
</dbReference>
<dbReference type="InterPro" id="IPR000549">
    <property type="entry name" value="PSI_PsaG/PsaK"/>
</dbReference>
<comment type="similarity">
    <text evidence="3">Belongs to the PsaG/PsaK family.</text>
</comment>
<gene>
    <name evidence="11" type="ORF">HKI87_03g25970</name>
</gene>
<reference evidence="11 12" key="1">
    <citation type="submission" date="2024-03" db="EMBL/GenBank/DDBJ databases">
        <title>Complete genome sequence of the green alga Chloropicon roscoffensis RCC1871.</title>
        <authorList>
            <person name="Lemieux C."/>
            <person name="Pombert J.-F."/>
            <person name="Otis C."/>
            <person name="Turmel M."/>
        </authorList>
    </citation>
    <scope>NUCLEOTIDE SEQUENCE [LARGE SCALE GENOMIC DNA]</scope>
    <source>
        <strain evidence="11 12">RCC1871</strain>
    </source>
</reference>
<evidence type="ECO:0000313" key="11">
    <source>
        <dbReference type="EMBL" id="WZN61063.1"/>
    </source>
</evidence>
<dbReference type="InterPro" id="IPR016370">
    <property type="entry name" value="PSI_PsaG/PsaK_pln"/>
</dbReference>
<evidence type="ECO:0000256" key="1">
    <source>
        <dbReference type="ARBA" id="ARBA00004141"/>
    </source>
</evidence>
<keyword evidence="9" id="KW-0472">Membrane</keyword>
<evidence type="ECO:0000256" key="9">
    <source>
        <dbReference type="ARBA" id="ARBA00023136"/>
    </source>
</evidence>
<keyword evidence="8" id="KW-0603">Photosystem I</keyword>
<evidence type="ECO:0000313" key="12">
    <source>
        <dbReference type="Proteomes" id="UP001472866"/>
    </source>
</evidence>
<evidence type="ECO:0000256" key="4">
    <source>
        <dbReference type="ARBA" id="ARBA00022528"/>
    </source>
</evidence>
<organism evidence="11 12">
    <name type="scientific">Chloropicon roscoffensis</name>
    <dbReference type="NCBI Taxonomy" id="1461544"/>
    <lineage>
        <taxon>Eukaryota</taxon>
        <taxon>Viridiplantae</taxon>
        <taxon>Chlorophyta</taxon>
        <taxon>Chloropicophyceae</taxon>
        <taxon>Chloropicales</taxon>
        <taxon>Chloropicaceae</taxon>
        <taxon>Chloropicon</taxon>
    </lineage>
</organism>
<dbReference type="PROSITE" id="PS01026">
    <property type="entry name" value="PHOTOSYSTEM_I_PSAGK"/>
    <property type="match status" value="1"/>
</dbReference>
<keyword evidence="4" id="KW-0150">Chloroplast</keyword>
<name>A0AAX4P579_9CHLO</name>
<keyword evidence="7" id="KW-0812">Transmembrane</keyword>
<proteinExistence type="inferred from homology"/>
<comment type="subcellular location">
    <subcellularLocation>
        <location evidence="1">Membrane</location>
        <topology evidence="1">Multi-pass membrane protein</topology>
    </subcellularLocation>
    <subcellularLocation>
        <location evidence="2">Plastid</location>
        <location evidence="2">Chloroplast</location>
    </subcellularLocation>
</comment>
<dbReference type="InterPro" id="IPR023618">
    <property type="entry name" value="PSI_PsaG/PsaK_dom"/>
</dbReference>
<evidence type="ECO:0000256" key="8">
    <source>
        <dbReference type="ARBA" id="ARBA00022836"/>
    </source>
</evidence>
<evidence type="ECO:0000256" key="7">
    <source>
        <dbReference type="ARBA" id="ARBA00022692"/>
    </source>
</evidence>
<evidence type="ECO:0000256" key="6">
    <source>
        <dbReference type="ARBA" id="ARBA00022640"/>
    </source>
</evidence>
<dbReference type="Pfam" id="PF01241">
    <property type="entry name" value="PSI_PSAK"/>
    <property type="match status" value="1"/>
</dbReference>
<dbReference type="Proteomes" id="UP001472866">
    <property type="component" value="Chromosome 03"/>
</dbReference>
<protein>
    <recommendedName>
        <fullName evidence="10">PSI-G</fullName>
    </recommendedName>
</protein>
<evidence type="ECO:0000256" key="10">
    <source>
        <dbReference type="ARBA" id="ARBA00033434"/>
    </source>
</evidence>
<dbReference type="Gene3D" id="1.10.286.40">
    <property type="entry name" value="Chlorophyll a-b binding protein like"/>
    <property type="match status" value="1"/>
</dbReference>
<sequence length="144" mass="15105">MMQGASARAVRPGVAAGPRRARVVGKATSSKRVTKMGDTQVIMSIANGAALALGRWGFLPYQRRKVEEAGLPTQNGDTHLEAGLKEDFASSKLSQEAEVFSTGDPAGFTLIDVMAWGSIGHVLGYAALAAKNANDLGVVVSPHW</sequence>
<dbReference type="GO" id="GO:0015979">
    <property type="term" value="P:photosynthesis"/>
    <property type="evidence" value="ECO:0007669"/>
    <property type="project" value="UniProtKB-KW"/>
</dbReference>
<keyword evidence="6" id="KW-0934">Plastid</keyword>
<dbReference type="EMBL" id="CP151503">
    <property type="protein sequence ID" value="WZN61063.1"/>
    <property type="molecule type" value="Genomic_DNA"/>
</dbReference>
<dbReference type="GO" id="GO:0009507">
    <property type="term" value="C:chloroplast"/>
    <property type="evidence" value="ECO:0007669"/>
    <property type="project" value="UniProtKB-SubCell"/>
</dbReference>